<protein>
    <submittedName>
        <fullName evidence="2">Uncharacterized protein</fullName>
    </submittedName>
</protein>
<keyword evidence="3" id="KW-1185">Reference proteome</keyword>
<reference evidence="2 3" key="1">
    <citation type="submission" date="2013-07" db="EMBL/GenBank/DDBJ databases">
        <authorList>
            <person name="Stoco P.H."/>
            <person name="Wagner G."/>
            <person name="Gerber A."/>
            <person name="Zaha A."/>
            <person name="Thompson C."/>
            <person name="Bartholomeu D.C."/>
            <person name="Luckemeyer D.D."/>
            <person name="Bahia D."/>
            <person name="Loreto E."/>
            <person name="Prestes E.B."/>
            <person name="Lima F.M."/>
            <person name="Rodrigues-Luiz G."/>
            <person name="Vallejo G.A."/>
            <person name="Filho J.F."/>
            <person name="Monteiro K.M."/>
            <person name="Tyler K.M."/>
            <person name="de Almeida L.G."/>
            <person name="Ortiz M.F."/>
            <person name="Siervo M.A."/>
            <person name="de Moraes M.H."/>
            <person name="Cunha O.L."/>
            <person name="Mendonca-Neto R."/>
            <person name="Silva R."/>
            <person name="Teixeira S.M."/>
            <person name="Murta S.M."/>
            <person name="Sincero T.C."/>
            <person name="Mendes T.A."/>
            <person name="Urmenyi T.P."/>
            <person name="Silva V.G."/>
            <person name="da Rocha W.D."/>
            <person name="Andersson B."/>
            <person name="Romanha A.J."/>
            <person name="Steindel M."/>
            <person name="de Vasconcelos A.T."/>
            <person name="Grisard E.C."/>
        </authorList>
    </citation>
    <scope>NUCLEOTIDE SEQUENCE [LARGE SCALE GENOMIC DNA]</scope>
    <source>
        <strain evidence="2 3">SC58</strain>
    </source>
</reference>
<dbReference type="EMBL" id="AUPL01002670">
    <property type="protein sequence ID" value="ESL09607.1"/>
    <property type="molecule type" value="Genomic_DNA"/>
</dbReference>
<dbReference type="OrthoDB" id="252618at2759"/>
<dbReference type="VEuPathDB" id="TriTrypDB:TRSC58_02670"/>
<feature type="region of interest" description="Disordered" evidence="1">
    <location>
        <begin position="242"/>
        <end position="266"/>
    </location>
</feature>
<evidence type="ECO:0000313" key="3">
    <source>
        <dbReference type="Proteomes" id="UP000031737"/>
    </source>
</evidence>
<accession>A0A061J8M5</accession>
<evidence type="ECO:0000256" key="1">
    <source>
        <dbReference type="SAM" id="MobiDB-lite"/>
    </source>
</evidence>
<evidence type="ECO:0000313" key="2">
    <source>
        <dbReference type="EMBL" id="ESL09607.1"/>
    </source>
</evidence>
<gene>
    <name evidence="2" type="ORF">TRSC58_02670</name>
</gene>
<organism evidence="2 3">
    <name type="scientific">Trypanosoma rangeli SC58</name>
    <dbReference type="NCBI Taxonomy" id="429131"/>
    <lineage>
        <taxon>Eukaryota</taxon>
        <taxon>Discoba</taxon>
        <taxon>Euglenozoa</taxon>
        <taxon>Kinetoplastea</taxon>
        <taxon>Metakinetoplastina</taxon>
        <taxon>Trypanosomatida</taxon>
        <taxon>Trypanosomatidae</taxon>
        <taxon>Trypanosoma</taxon>
        <taxon>Herpetosoma</taxon>
    </lineage>
</organism>
<proteinExistence type="predicted"/>
<sequence length="365" mass="38931">MEGRIGAVFIIIQLSDGPIDLLDFFHRAWNAELLRNAASEPTVCLLRFPLLRVNDTVCSGVVASVLASGLVRVASSGSIEAALAIADFVNAYVIRRLAPLPRRTGTKSIALLQVFLSPAPPLPNGTSVDTSEGSAAWLRERIASSTAAAGRGGDGVGPHVTQWWCCLKESSVTALRYRHTLRIVCHFRQLPPLQVGRELGPAVGRGLDDRDADAFFLGSELMSVVPLGSVFVAVGHNPEKVSDHSMRASGGEKEGRRHKRLRCESEARAPESLSLASSVGEDVVALMTPPSSFLTPSTAAQAAHTVLPAAGAVTEACPLVAKSQLKVETILYRSGRVFATTDSVEALSFVVEELLLPLMQRHQGD</sequence>
<comment type="caution">
    <text evidence="2">The sequence shown here is derived from an EMBL/GenBank/DDBJ whole genome shotgun (WGS) entry which is preliminary data.</text>
</comment>
<name>A0A061J8M5_TRYRA</name>
<feature type="compositionally biased region" description="Basic and acidic residues" evidence="1">
    <location>
        <begin position="242"/>
        <end position="255"/>
    </location>
</feature>
<dbReference type="Proteomes" id="UP000031737">
    <property type="component" value="Unassembled WGS sequence"/>
</dbReference>
<dbReference type="AlphaFoldDB" id="A0A061J8M5"/>